<sequence length="173" mass="20232">MEWNDWNGIVLMERNVSIPFLFGNGPFHFRKNSKLKAYNFLHPVPGIASSVLALITLKFLRENNVDVSKKKFVLHNWKLAFTCIIYYTVPFCSLVFTKIYVILIKPILEIVVDNARTRTAENVNQLKLYGQCHYDQLNDLQDGFLNGLKPIKFFVFVMLSKIDEYKSEYSKLR</sequence>
<gene>
    <name evidence="2" type="ORF">BpHYR1_023728</name>
</gene>
<comment type="caution">
    <text evidence="2">The sequence shown here is derived from an EMBL/GenBank/DDBJ whole genome shotgun (WGS) entry which is preliminary data.</text>
</comment>
<reference evidence="2 3" key="1">
    <citation type="journal article" date="2018" name="Sci. Rep.">
        <title>Genomic signatures of local adaptation to the degree of environmental predictability in rotifers.</title>
        <authorList>
            <person name="Franch-Gras L."/>
            <person name="Hahn C."/>
            <person name="Garcia-Roger E.M."/>
            <person name="Carmona M.J."/>
            <person name="Serra M."/>
            <person name="Gomez A."/>
        </authorList>
    </citation>
    <scope>NUCLEOTIDE SEQUENCE [LARGE SCALE GENOMIC DNA]</scope>
    <source>
        <strain evidence="2">HYR1</strain>
    </source>
</reference>
<proteinExistence type="predicted"/>
<dbReference type="EMBL" id="REGN01002667">
    <property type="protein sequence ID" value="RNA26810.1"/>
    <property type="molecule type" value="Genomic_DNA"/>
</dbReference>
<name>A0A3M7RTR8_BRAPC</name>
<organism evidence="2 3">
    <name type="scientific">Brachionus plicatilis</name>
    <name type="common">Marine rotifer</name>
    <name type="synonym">Brachionus muelleri</name>
    <dbReference type="NCBI Taxonomy" id="10195"/>
    <lineage>
        <taxon>Eukaryota</taxon>
        <taxon>Metazoa</taxon>
        <taxon>Spiralia</taxon>
        <taxon>Gnathifera</taxon>
        <taxon>Rotifera</taxon>
        <taxon>Eurotatoria</taxon>
        <taxon>Monogononta</taxon>
        <taxon>Pseudotrocha</taxon>
        <taxon>Ploima</taxon>
        <taxon>Brachionidae</taxon>
        <taxon>Brachionus</taxon>
    </lineage>
</organism>
<protein>
    <submittedName>
        <fullName evidence="2">Uncharacterized protein</fullName>
    </submittedName>
</protein>
<dbReference type="Proteomes" id="UP000276133">
    <property type="component" value="Unassembled WGS sequence"/>
</dbReference>
<feature type="transmembrane region" description="Helical" evidence="1">
    <location>
        <begin position="40"/>
        <end position="59"/>
    </location>
</feature>
<accession>A0A3M7RTR8</accession>
<keyword evidence="1" id="KW-0472">Membrane</keyword>
<evidence type="ECO:0000313" key="2">
    <source>
        <dbReference type="EMBL" id="RNA26810.1"/>
    </source>
</evidence>
<keyword evidence="1" id="KW-0812">Transmembrane</keyword>
<evidence type="ECO:0000256" key="1">
    <source>
        <dbReference type="SAM" id="Phobius"/>
    </source>
</evidence>
<evidence type="ECO:0000313" key="3">
    <source>
        <dbReference type="Proteomes" id="UP000276133"/>
    </source>
</evidence>
<keyword evidence="1" id="KW-1133">Transmembrane helix</keyword>
<feature type="transmembrane region" description="Helical" evidence="1">
    <location>
        <begin position="79"/>
        <end position="101"/>
    </location>
</feature>
<keyword evidence="3" id="KW-1185">Reference proteome</keyword>
<dbReference type="AlphaFoldDB" id="A0A3M7RTR8"/>